<evidence type="ECO:0000313" key="3">
    <source>
        <dbReference type="Proteomes" id="UP000834106"/>
    </source>
</evidence>
<name>A0AAD2A751_9LAMI</name>
<protein>
    <submittedName>
        <fullName evidence="2">Uncharacterized protein</fullName>
    </submittedName>
</protein>
<proteinExistence type="predicted"/>
<accession>A0AAD2A751</accession>
<feature type="region of interest" description="Disordered" evidence="1">
    <location>
        <begin position="80"/>
        <end position="101"/>
    </location>
</feature>
<dbReference type="AlphaFoldDB" id="A0AAD2A751"/>
<sequence>MNEGLKLGTLDNGQYLSVYLKEVLPSSLHDAASDQILPVIVIVQEGFKVEQKGCIFRNEDHFYVNEFGWKLNPNAGKADDNFESKSGESKLHPNSKHARSSSGFVFGTFSNLEYLSVLGNELTGYIPR</sequence>
<feature type="compositionally biased region" description="Basic and acidic residues" evidence="1">
    <location>
        <begin position="80"/>
        <end position="91"/>
    </location>
</feature>
<evidence type="ECO:0000256" key="1">
    <source>
        <dbReference type="SAM" id="MobiDB-lite"/>
    </source>
</evidence>
<reference evidence="2" key="1">
    <citation type="submission" date="2023-05" db="EMBL/GenBank/DDBJ databases">
        <authorList>
            <person name="Huff M."/>
        </authorList>
    </citation>
    <scope>NUCLEOTIDE SEQUENCE</scope>
</reference>
<dbReference type="Gene3D" id="3.30.1360.180">
    <property type="match status" value="1"/>
</dbReference>
<dbReference type="Proteomes" id="UP000834106">
    <property type="component" value="Chromosome 19"/>
</dbReference>
<evidence type="ECO:0000313" key="2">
    <source>
        <dbReference type="EMBL" id="CAI9782671.1"/>
    </source>
</evidence>
<keyword evidence="3" id="KW-1185">Reference proteome</keyword>
<gene>
    <name evidence="2" type="ORF">FPE_LOCUS30101</name>
</gene>
<dbReference type="EMBL" id="OU503054">
    <property type="protein sequence ID" value="CAI9782671.1"/>
    <property type="molecule type" value="Genomic_DNA"/>
</dbReference>
<organism evidence="2 3">
    <name type="scientific">Fraxinus pennsylvanica</name>
    <dbReference type="NCBI Taxonomy" id="56036"/>
    <lineage>
        <taxon>Eukaryota</taxon>
        <taxon>Viridiplantae</taxon>
        <taxon>Streptophyta</taxon>
        <taxon>Embryophyta</taxon>
        <taxon>Tracheophyta</taxon>
        <taxon>Spermatophyta</taxon>
        <taxon>Magnoliopsida</taxon>
        <taxon>eudicotyledons</taxon>
        <taxon>Gunneridae</taxon>
        <taxon>Pentapetalae</taxon>
        <taxon>asterids</taxon>
        <taxon>lamiids</taxon>
        <taxon>Lamiales</taxon>
        <taxon>Oleaceae</taxon>
        <taxon>Oleeae</taxon>
        <taxon>Fraxinus</taxon>
    </lineage>
</organism>